<dbReference type="PANTHER" id="PTHR15741:SF37">
    <property type="entry name" value="LD38259P"/>
    <property type="match status" value="1"/>
</dbReference>
<evidence type="ECO:0000256" key="5">
    <source>
        <dbReference type="ARBA" id="ARBA00023163"/>
    </source>
</evidence>
<feature type="region of interest" description="Disordered" evidence="8">
    <location>
        <begin position="426"/>
        <end position="453"/>
    </location>
</feature>
<dbReference type="SUPFAM" id="SSF47459">
    <property type="entry name" value="HLH, helix-loop-helix DNA-binding domain"/>
    <property type="match status" value="1"/>
</dbReference>
<dbReference type="GO" id="GO:0005634">
    <property type="term" value="C:nucleus"/>
    <property type="evidence" value="ECO:0007669"/>
    <property type="project" value="UniProtKB-SubCell"/>
</dbReference>
<feature type="compositionally biased region" description="Polar residues" evidence="8">
    <location>
        <begin position="426"/>
        <end position="441"/>
    </location>
</feature>
<dbReference type="CDD" id="cd11405">
    <property type="entry name" value="bHLHzip_MLXIP_like"/>
    <property type="match status" value="1"/>
</dbReference>
<dbReference type="Pfam" id="PF00010">
    <property type="entry name" value="HLH"/>
    <property type="match status" value="1"/>
</dbReference>
<dbReference type="PROSITE" id="PS50888">
    <property type="entry name" value="BHLH"/>
    <property type="match status" value="1"/>
</dbReference>
<organism evidence="10 11">
    <name type="scientific">Pinctada imbricata</name>
    <name type="common">Atlantic pearl-oyster</name>
    <name type="synonym">Pinctada martensii</name>
    <dbReference type="NCBI Taxonomy" id="66713"/>
    <lineage>
        <taxon>Eukaryota</taxon>
        <taxon>Metazoa</taxon>
        <taxon>Spiralia</taxon>
        <taxon>Lophotrochozoa</taxon>
        <taxon>Mollusca</taxon>
        <taxon>Bivalvia</taxon>
        <taxon>Autobranchia</taxon>
        <taxon>Pteriomorphia</taxon>
        <taxon>Pterioida</taxon>
        <taxon>Pterioidea</taxon>
        <taxon>Pteriidae</taxon>
        <taxon>Pinctada</taxon>
    </lineage>
</organism>
<accession>A0AA88XTV7</accession>
<evidence type="ECO:0000256" key="2">
    <source>
        <dbReference type="ARBA" id="ARBA00022553"/>
    </source>
</evidence>
<sequence>MMAIEREQSDNPHSSGDIEGKDDKYIHSGHFMISRVHDKNLVDDDDGSDDDDVNPSDFDVQGYNFEDANKQTTDSYQFGSRSSHTLAIDASLTKLFQCMTLAYSGKITSPRWKAFRGLHLAMKDKVRLNNIIWREWCMQYIHSRKPIICQFASPLSDDIHTKPEAIVLEGKYWKRRLDTVTAEYKKWRKFFKSRLSRRFSMDENHSNAELLSRVGDITDIPSIPQQMSATDLLINSNTDLMDIDFSSDMLFSSLNNQAFTFPNPRELTGVGVADLMQPGLLPLQPNLDDFMDTYDPIQEMFGLRSQNGNSILQFSGSQENESPISGQSSLTLESNMQVANDANIQSSQSVPINLDVMSTPGNNNANILGTLLSGLLNNAIVQQPADQNLQQQLLMQLQPATQQQSLPVMFELPNNQSVDLSNKNSPSVLGAQSTGTINNQCPAPGSNSSSAIGKSKSAPVIAAQLNSRESPAKKDVFAIPKRPVNTRKPRTIAPATTLSNTGTSTPTPSQQSTYLAQLLTKGTYKGAVITVKKEAPAAGDRGIATSPSSSLPVIQPASSSTSSVVPMLSEFPASVLVQAASQALGTNTTQTKDALGIISSAQVTNILSTGSSQATSRISAPESPQDNPFTSPLMSPQESPLAYTLLDTSPKSSFSADSPGKSELGEGKAEQRQKSHISAEQKRRCNIKSGFDLLHTLIPSLNQNPNAKVSKAAMLQKTAEYCKKLKAERTQMQSEAEILKQEIDSLNTQISQCQLQLPATGAPVTRQRVDQMKEMFQEYVKRRTLNNWKFWIFSTIIRGLFDSFNNMVSTASMDELCRTTLAWLDQHCSLVALRPAVLNALRNLSTTTSILSDPSKMPQQAAEAVIKGNNKDLPS</sequence>
<dbReference type="InterPro" id="IPR052207">
    <property type="entry name" value="Max-like/E-box_TFs"/>
</dbReference>
<dbReference type="FunFam" id="4.10.280.10:FF:000028">
    <property type="entry name" value="MLX interacting protein like"/>
    <property type="match status" value="1"/>
</dbReference>
<evidence type="ECO:0000256" key="8">
    <source>
        <dbReference type="SAM" id="MobiDB-lite"/>
    </source>
</evidence>
<feature type="compositionally biased region" description="Polar residues" evidence="8">
    <location>
        <begin position="646"/>
        <end position="656"/>
    </location>
</feature>
<evidence type="ECO:0000256" key="7">
    <source>
        <dbReference type="SAM" id="Coils"/>
    </source>
</evidence>
<dbReference type="GO" id="GO:0046983">
    <property type="term" value="F:protein dimerization activity"/>
    <property type="evidence" value="ECO:0007669"/>
    <property type="project" value="InterPro"/>
</dbReference>
<name>A0AA88XTV7_PINIB</name>
<dbReference type="InterPro" id="IPR036638">
    <property type="entry name" value="HLH_DNA-bd_sf"/>
</dbReference>
<dbReference type="InterPro" id="IPR011598">
    <property type="entry name" value="bHLH_dom"/>
</dbReference>
<proteinExistence type="predicted"/>
<feature type="region of interest" description="Disordered" evidence="8">
    <location>
        <begin position="539"/>
        <end position="558"/>
    </location>
</feature>
<keyword evidence="7" id="KW-0175">Coiled coil</keyword>
<evidence type="ECO:0000256" key="4">
    <source>
        <dbReference type="ARBA" id="ARBA00023125"/>
    </source>
</evidence>
<keyword evidence="5" id="KW-0804">Transcription</keyword>
<keyword evidence="2" id="KW-0597">Phosphoprotein</keyword>
<protein>
    <recommendedName>
        <fullName evidence="9">BHLH domain-containing protein</fullName>
    </recommendedName>
</protein>
<gene>
    <name evidence="10" type="ORF">FSP39_006713</name>
</gene>
<feature type="region of interest" description="Disordered" evidence="8">
    <location>
        <begin position="613"/>
        <end position="682"/>
    </location>
</feature>
<keyword evidence="4" id="KW-0238">DNA-binding</keyword>
<dbReference type="Gene3D" id="4.10.280.10">
    <property type="entry name" value="Helix-loop-helix DNA-binding domain"/>
    <property type="match status" value="1"/>
</dbReference>
<reference evidence="10" key="1">
    <citation type="submission" date="2019-08" db="EMBL/GenBank/DDBJ databases">
        <title>The improved chromosome-level genome for the pearl oyster Pinctada fucata martensii using PacBio sequencing and Hi-C.</title>
        <authorList>
            <person name="Zheng Z."/>
        </authorList>
    </citation>
    <scope>NUCLEOTIDE SEQUENCE</scope>
    <source>
        <strain evidence="10">ZZ-2019</strain>
        <tissue evidence="10">Adductor muscle</tissue>
    </source>
</reference>
<feature type="domain" description="BHLH" evidence="9">
    <location>
        <begin position="671"/>
        <end position="725"/>
    </location>
</feature>
<keyword evidence="11" id="KW-1185">Reference proteome</keyword>
<dbReference type="Proteomes" id="UP001186944">
    <property type="component" value="Unassembled WGS sequence"/>
</dbReference>
<comment type="caution">
    <text evidence="10">The sequence shown here is derived from an EMBL/GenBank/DDBJ whole genome shotgun (WGS) entry which is preliminary data.</text>
</comment>
<evidence type="ECO:0000313" key="10">
    <source>
        <dbReference type="EMBL" id="KAK3082837.1"/>
    </source>
</evidence>
<dbReference type="GO" id="GO:0000978">
    <property type="term" value="F:RNA polymerase II cis-regulatory region sequence-specific DNA binding"/>
    <property type="evidence" value="ECO:0007669"/>
    <property type="project" value="TreeGrafter"/>
</dbReference>
<evidence type="ECO:0000256" key="6">
    <source>
        <dbReference type="ARBA" id="ARBA00023242"/>
    </source>
</evidence>
<dbReference type="CDD" id="cd21739">
    <property type="entry name" value="NES2-NLS_ChREBP-like"/>
    <property type="match status" value="1"/>
</dbReference>
<comment type="subcellular location">
    <subcellularLocation>
        <location evidence="1">Nucleus</location>
    </subcellularLocation>
</comment>
<feature type="region of interest" description="Disordered" evidence="8">
    <location>
        <begin position="1"/>
        <end position="23"/>
    </location>
</feature>
<evidence type="ECO:0000256" key="3">
    <source>
        <dbReference type="ARBA" id="ARBA00023015"/>
    </source>
</evidence>
<evidence type="ECO:0000256" key="1">
    <source>
        <dbReference type="ARBA" id="ARBA00004123"/>
    </source>
</evidence>
<feature type="compositionally biased region" description="Basic and acidic residues" evidence="8">
    <location>
        <begin position="663"/>
        <end position="682"/>
    </location>
</feature>
<dbReference type="AlphaFoldDB" id="A0AA88XTV7"/>
<feature type="compositionally biased region" description="Polar residues" evidence="8">
    <location>
        <begin position="613"/>
        <end position="638"/>
    </location>
</feature>
<dbReference type="SMART" id="SM00353">
    <property type="entry name" value="HLH"/>
    <property type="match status" value="1"/>
</dbReference>
<evidence type="ECO:0000313" key="11">
    <source>
        <dbReference type="Proteomes" id="UP001186944"/>
    </source>
</evidence>
<feature type="coiled-coil region" evidence="7">
    <location>
        <begin position="722"/>
        <end position="756"/>
    </location>
</feature>
<dbReference type="PANTHER" id="PTHR15741">
    <property type="entry name" value="BASIC HELIX-LOOP-HELIX ZIP TRANSCRIPTION FACTOR"/>
    <property type="match status" value="1"/>
</dbReference>
<dbReference type="GO" id="GO:0000981">
    <property type="term" value="F:DNA-binding transcription factor activity, RNA polymerase II-specific"/>
    <property type="evidence" value="ECO:0007669"/>
    <property type="project" value="TreeGrafter"/>
</dbReference>
<evidence type="ECO:0000259" key="9">
    <source>
        <dbReference type="PROSITE" id="PS50888"/>
    </source>
</evidence>
<keyword evidence="3" id="KW-0805">Transcription regulation</keyword>
<dbReference type="EMBL" id="VSWD01000014">
    <property type="protein sequence ID" value="KAK3082837.1"/>
    <property type="molecule type" value="Genomic_DNA"/>
</dbReference>
<keyword evidence="6" id="KW-0539">Nucleus</keyword>